<dbReference type="SMART" id="SM00342">
    <property type="entry name" value="HTH_ARAC"/>
    <property type="match status" value="1"/>
</dbReference>
<dbReference type="PRINTS" id="PR00032">
    <property type="entry name" value="HTHARAC"/>
</dbReference>
<dbReference type="InterPro" id="IPR018060">
    <property type="entry name" value="HTH_AraC"/>
</dbReference>
<dbReference type="InterPro" id="IPR020449">
    <property type="entry name" value="Tscrpt_reg_AraC-type_HTH"/>
</dbReference>
<feature type="domain" description="HTH araC/xylS-type" evidence="4">
    <location>
        <begin position="183"/>
        <end position="281"/>
    </location>
</feature>
<name>A0ABP3UHB5_9FLAO</name>
<dbReference type="PANTHER" id="PTHR43280:SF2">
    <property type="entry name" value="HTH-TYPE TRANSCRIPTIONAL REGULATOR EXSA"/>
    <property type="match status" value="1"/>
</dbReference>
<keyword evidence="6" id="KW-1185">Reference proteome</keyword>
<dbReference type="InterPro" id="IPR009057">
    <property type="entry name" value="Homeodomain-like_sf"/>
</dbReference>
<dbReference type="RefSeq" id="WP_343914421.1">
    <property type="nucleotide sequence ID" value="NZ_BAAAGE010000006.1"/>
</dbReference>
<keyword evidence="2" id="KW-0238">DNA-binding</keyword>
<protein>
    <submittedName>
        <fullName evidence="5">AraC family transcriptional regulator</fullName>
    </submittedName>
</protein>
<evidence type="ECO:0000259" key="4">
    <source>
        <dbReference type="PROSITE" id="PS01124"/>
    </source>
</evidence>
<dbReference type="SUPFAM" id="SSF46689">
    <property type="entry name" value="Homeodomain-like"/>
    <property type="match status" value="2"/>
</dbReference>
<keyword evidence="1" id="KW-0805">Transcription regulation</keyword>
<dbReference type="Gene3D" id="1.10.10.60">
    <property type="entry name" value="Homeodomain-like"/>
    <property type="match status" value="2"/>
</dbReference>
<dbReference type="InterPro" id="IPR011051">
    <property type="entry name" value="RmlC_Cupin_sf"/>
</dbReference>
<sequence length="285" mass="33086">MKLSYEQIYVEQSKSLKIESYNKDALCNEINWHLHPEYEIVFIKNGNGIIQVGSNIKNYKDGLLIFLGPNIPHMPFGNKDLEDNVEVVIQFNQNFIQEKLKAFPEFSSIQQFIQKTFKGCIFSKETKNKLSNSFLKLATQNDTEKLLNFINILYQLSVSKDNTPVIKSAHLLEIDKTSLPRISKVFEYINKNYSQKIQSKAIAKELGLTTNSFCRMFKAATNKSFISFLNEFRIKKAQEYFENKTISISEVAYQCGFNDPSYFCKQFKKYTDTSPSDYINHLENN</sequence>
<dbReference type="Gene3D" id="2.60.120.10">
    <property type="entry name" value="Jelly Rolls"/>
    <property type="match status" value="1"/>
</dbReference>
<evidence type="ECO:0000256" key="2">
    <source>
        <dbReference type="ARBA" id="ARBA00023125"/>
    </source>
</evidence>
<organism evidence="5 6">
    <name type="scientific">Aquimarina litoralis</name>
    <dbReference type="NCBI Taxonomy" id="584605"/>
    <lineage>
        <taxon>Bacteria</taxon>
        <taxon>Pseudomonadati</taxon>
        <taxon>Bacteroidota</taxon>
        <taxon>Flavobacteriia</taxon>
        <taxon>Flavobacteriales</taxon>
        <taxon>Flavobacteriaceae</taxon>
        <taxon>Aquimarina</taxon>
    </lineage>
</organism>
<reference evidence="6" key="1">
    <citation type="journal article" date="2019" name="Int. J. Syst. Evol. Microbiol.">
        <title>The Global Catalogue of Microorganisms (GCM) 10K type strain sequencing project: providing services to taxonomists for standard genome sequencing and annotation.</title>
        <authorList>
            <consortium name="The Broad Institute Genomics Platform"/>
            <consortium name="The Broad Institute Genome Sequencing Center for Infectious Disease"/>
            <person name="Wu L."/>
            <person name="Ma J."/>
        </authorList>
    </citation>
    <scope>NUCLEOTIDE SEQUENCE [LARGE SCALE GENOMIC DNA]</scope>
    <source>
        <strain evidence="6">JCM 15974</strain>
    </source>
</reference>
<dbReference type="EMBL" id="BAAAGE010000006">
    <property type="protein sequence ID" value="GAA0731708.1"/>
    <property type="molecule type" value="Genomic_DNA"/>
</dbReference>
<evidence type="ECO:0000313" key="5">
    <source>
        <dbReference type="EMBL" id="GAA0731708.1"/>
    </source>
</evidence>
<evidence type="ECO:0000256" key="3">
    <source>
        <dbReference type="ARBA" id="ARBA00023163"/>
    </source>
</evidence>
<dbReference type="SUPFAM" id="SSF51182">
    <property type="entry name" value="RmlC-like cupins"/>
    <property type="match status" value="1"/>
</dbReference>
<dbReference type="Pfam" id="PF12833">
    <property type="entry name" value="HTH_18"/>
    <property type="match status" value="1"/>
</dbReference>
<gene>
    <name evidence="5" type="ORF">GCM10009430_44170</name>
</gene>
<dbReference type="InterPro" id="IPR014710">
    <property type="entry name" value="RmlC-like_jellyroll"/>
</dbReference>
<proteinExistence type="predicted"/>
<dbReference type="PANTHER" id="PTHR43280">
    <property type="entry name" value="ARAC-FAMILY TRANSCRIPTIONAL REGULATOR"/>
    <property type="match status" value="1"/>
</dbReference>
<dbReference type="Proteomes" id="UP001501758">
    <property type="component" value="Unassembled WGS sequence"/>
</dbReference>
<accession>A0ABP3UHB5</accession>
<comment type="caution">
    <text evidence="5">The sequence shown here is derived from an EMBL/GenBank/DDBJ whole genome shotgun (WGS) entry which is preliminary data.</text>
</comment>
<evidence type="ECO:0000313" key="6">
    <source>
        <dbReference type="Proteomes" id="UP001501758"/>
    </source>
</evidence>
<dbReference type="PROSITE" id="PS01124">
    <property type="entry name" value="HTH_ARAC_FAMILY_2"/>
    <property type="match status" value="1"/>
</dbReference>
<keyword evidence="3" id="KW-0804">Transcription</keyword>
<evidence type="ECO:0000256" key="1">
    <source>
        <dbReference type="ARBA" id="ARBA00023015"/>
    </source>
</evidence>